<evidence type="ECO:0000256" key="9">
    <source>
        <dbReference type="RuleBase" id="RU003357"/>
    </source>
</evidence>
<dbReference type="InterPro" id="IPR008969">
    <property type="entry name" value="CarboxyPept-like_regulatory"/>
</dbReference>
<feature type="signal peptide" evidence="10">
    <location>
        <begin position="1"/>
        <end position="21"/>
    </location>
</feature>
<evidence type="ECO:0000256" key="3">
    <source>
        <dbReference type="ARBA" id="ARBA00022452"/>
    </source>
</evidence>
<dbReference type="Gene3D" id="2.40.170.20">
    <property type="entry name" value="TonB-dependent receptor, beta-barrel domain"/>
    <property type="match status" value="1"/>
</dbReference>
<accession>A0A4R1BB83</accession>
<dbReference type="EMBL" id="SJZI01000042">
    <property type="protein sequence ID" value="TCJ14239.1"/>
    <property type="molecule type" value="Genomic_DNA"/>
</dbReference>
<dbReference type="PROSITE" id="PS52016">
    <property type="entry name" value="TONB_DEPENDENT_REC_3"/>
    <property type="match status" value="1"/>
</dbReference>
<comment type="similarity">
    <text evidence="8 9">Belongs to the TonB-dependent receptor family.</text>
</comment>
<organism evidence="13 14">
    <name type="scientific">Flaviaesturariibacter flavus</name>
    <dbReference type="NCBI Taxonomy" id="2502780"/>
    <lineage>
        <taxon>Bacteria</taxon>
        <taxon>Pseudomonadati</taxon>
        <taxon>Bacteroidota</taxon>
        <taxon>Chitinophagia</taxon>
        <taxon>Chitinophagales</taxon>
        <taxon>Chitinophagaceae</taxon>
        <taxon>Flaviaestuariibacter</taxon>
    </lineage>
</organism>
<dbReference type="RefSeq" id="WP_131449171.1">
    <property type="nucleotide sequence ID" value="NZ_SJZI01000042.1"/>
</dbReference>
<dbReference type="InterPro" id="IPR012910">
    <property type="entry name" value="Plug_dom"/>
</dbReference>
<dbReference type="Proteomes" id="UP000295334">
    <property type="component" value="Unassembled WGS sequence"/>
</dbReference>
<keyword evidence="14" id="KW-1185">Reference proteome</keyword>
<evidence type="ECO:0000256" key="4">
    <source>
        <dbReference type="ARBA" id="ARBA00022692"/>
    </source>
</evidence>
<evidence type="ECO:0000256" key="1">
    <source>
        <dbReference type="ARBA" id="ARBA00004571"/>
    </source>
</evidence>
<dbReference type="Pfam" id="PF13715">
    <property type="entry name" value="CarbopepD_reg_2"/>
    <property type="match status" value="1"/>
</dbReference>
<evidence type="ECO:0000313" key="13">
    <source>
        <dbReference type="EMBL" id="TCJ14239.1"/>
    </source>
</evidence>
<dbReference type="PROSITE" id="PS00018">
    <property type="entry name" value="EF_HAND_1"/>
    <property type="match status" value="1"/>
</dbReference>
<dbReference type="OrthoDB" id="9768177at2"/>
<keyword evidence="5 9" id="KW-0798">TonB box</keyword>
<keyword evidence="2 8" id="KW-0813">Transport</keyword>
<evidence type="ECO:0000259" key="12">
    <source>
        <dbReference type="Pfam" id="PF07715"/>
    </source>
</evidence>
<dbReference type="InterPro" id="IPR023996">
    <property type="entry name" value="TonB-dep_OMP_SusC/RagA"/>
</dbReference>
<evidence type="ECO:0000256" key="7">
    <source>
        <dbReference type="ARBA" id="ARBA00023237"/>
    </source>
</evidence>
<dbReference type="Gene3D" id="2.60.40.1120">
    <property type="entry name" value="Carboxypeptidase-like, regulatory domain"/>
    <property type="match status" value="1"/>
</dbReference>
<comment type="caution">
    <text evidence="13">The sequence shown here is derived from an EMBL/GenBank/DDBJ whole genome shotgun (WGS) entry which is preliminary data.</text>
</comment>
<sequence>MKFRIALLCTLLSAYGSRADAQELTVTGRVTNNNEPVSGATVTVKGTKTATTTDARGNYTISVPRPGAVISVTHVGMEPQEQTISAAGTHNYNLTGLTGSMNEVVVVGYGQQRKAVTTGSISSVKADQLQNVSNVRVEQTLQGRVSGVTVLPTSGQPGAGLSVRIRGTGSNRGSDPIYIVDGVRMGGLESIDPSDIQSVDILKDAASAAIYGAEAGNGVILITTKAGKNNARPVISYTGQYTQQSLKPGFIKMMDAQQYAQYLNEAGVAGAPSMIDVAGMGAGTNWLDEVLRRAPQQHHSLSVSGANDRGNYYVSGNIFSADGIVGGANSFFKRYTARFNGDYKVKEWMNMGVRFTYINHQRSAISENNEFGSILSSALVMDPTTPVTYNDPNNYPAHVQGYFDPSFVTANGTPVSSLLLYDAQGRLYGLSNYLKGEYANPVARIENQHGKNTQNKIQGSAYIELMPINGLKFTSRFGIDNAFQNGHGWNPRYWFSSESLAEKSGGYDYYDNWNYWQLENFATYNRRVGGHNFTVLAGASQQKWHEYHMGGSYTGLFREEERFSYGSFNGTVNNASIGSGITDYTLASFFGRLNYEFENKYLFMASVRRDGTSKAAPGKEWKTYPGVSAGWVFSNENFLTGRVKNILNYGKLRASWGQVGSVSSLGVGEWMNKVVPSGFYYDPNNTALQGAAPGSLPNPELTWETSEQLNVGMDLSFLNNRLTLTVDRYKKTTKDLLTGGTVPLYVGNFISTVNAGNVVNKGWDVDLNFRQPARKSRGFSWSVGGNFSTVDNKVTYLDPNSPIINGAGIGTGWTASAIQVGYPIWYFQGYKTDGIFQNQAQVTEYLAKNHITGYTPKPGEPVVVDVNGDGQINSSDMTYIGSPHAKFIFGLNTHLEFKGFDLNVLAQGQTGNQVLMGFNRTDRPTANKPAFFFNNRWTGEGSTNTWFAANTSNDKIYNSDLMVFDGDFMRIRQLQLGYTFNPSLLRRAGMSSARIYVSLDDYFTFTKYPGVDPEVGNNGGASIGIDRGGYPIPRKATVGVNLSF</sequence>
<evidence type="ECO:0000256" key="6">
    <source>
        <dbReference type="ARBA" id="ARBA00023136"/>
    </source>
</evidence>
<evidence type="ECO:0000256" key="2">
    <source>
        <dbReference type="ARBA" id="ARBA00022448"/>
    </source>
</evidence>
<feature type="domain" description="TonB-dependent receptor plug" evidence="12">
    <location>
        <begin position="116"/>
        <end position="219"/>
    </location>
</feature>
<keyword evidence="7 8" id="KW-0998">Cell outer membrane</keyword>
<keyword evidence="10" id="KW-0732">Signal</keyword>
<dbReference type="InterPro" id="IPR000531">
    <property type="entry name" value="Beta-barrel_TonB"/>
</dbReference>
<dbReference type="InterPro" id="IPR023997">
    <property type="entry name" value="TonB-dep_OMP_SusC/RagA_CS"/>
</dbReference>
<dbReference type="SUPFAM" id="SSF49464">
    <property type="entry name" value="Carboxypeptidase regulatory domain-like"/>
    <property type="match status" value="1"/>
</dbReference>
<evidence type="ECO:0000256" key="8">
    <source>
        <dbReference type="PROSITE-ProRule" id="PRU01360"/>
    </source>
</evidence>
<evidence type="ECO:0000259" key="11">
    <source>
        <dbReference type="Pfam" id="PF00593"/>
    </source>
</evidence>
<feature type="chain" id="PRO_5020846138" evidence="10">
    <location>
        <begin position="22"/>
        <end position="1044"/>
    </location>
</feature>
<proteinExistence type="inferred from homology"/>
<dbReference type="InterPro" id="IPR018247">
    <property type="entry name" value="EF_Hand_1_Ca_BS"/>
</dbReference>
<reference evidence="13 14" key="1">
    <citation type="submission" date="2019-03" db="EMBL/GenBank/DDBJ databases">
        <authorList>
            <person name="Kim M.K.M."/>
        </authorList>
    </citation>
    <scope>NUCLEOTIDE SEQUENCE [LARGE SCALE GENOMIC DNA]</scope>
    <source>
        <strain evidence="13 14">17J68-12</strain>
    </source>
</reference>
<dbReference type="InterPro" id="IPR039426">
    <property type="entry name" value="TonB-dep_rcpt-like"/>
</dbReference>
<dbReference type="InterPro" id="IPR036942">
    <property type="entry name" value="Beta-barrel_TonB_sf"/>
</dbReference>
<evidence type="ECO:0000313" key="14">
    <source>
        <dbReference type="Proteomes" id="UP000295334"/>
    </source>
</evidence>
<feature type="domain" description="TonB-dependent receptor-like beta-barrel" evidence="11">
    <location>
        <begin position="444"/>
        <end position="826"/>
    </location>
</feature>
<dbReference type="NCBIfam" id="TIGR04056">
    <property type="entry name" value="OMP_RagA_SusC"/>
    <property type="match status" value="1"/>
</dbReference>
<dbReference type="SUPFAM" id="SSF56935">
    <property type="entry name" value="Porins"/>
    <property type="match status" value="1"/>
</dbReference>
<keyword evidence="13" id="KW-0675">Receptor</keyword>
<dbReference type="Gene3D" id="2.170.130.10">
    <property type="entry name" value="TonB-dependent receptor, plug domain"/>
    <property type="match status" value="1"/>
</dbReference>
<keyword evidence="4 8" id="KW-0812">Transmembrane</keyword>
<name>A0A4R1BB83_9BACT</name>
<comment type="subcellular location">
    <subcellularLocation>
        <location evidence="1 8">Cell outer membrane</location>
        <topology evidence="1 8">Multi-pass membrane protein</topology>
    </subcellularLocation>
</comment>
<gene>
    <name evidence="13" type="ORF">EPD60_09545</name>
</gene>
<dbReference type="Pfam" id="PF00593">
    <property type="entry name" value="TonB_dep_Rec_b-barrel"/>
    <property type="match status" value="1"/>
</dbReference>
<dbReference type="InterPro" id="IPR037066">
    <property type="entry name" value="Plug_dom_sf"/>
</dbReference>
<dbReference type="AlphaFoldDB" id="A0A4R1BB83"/>
<keyword evidence="6 8" id="KW-0472">Membrane</keyword>
<protein>
    <submittedName>
        <fullName evidence="13">TonB-dependent receptor</fullName>
    </submittedName>
</protein>
<evidence type="ECO:0000256" key="10">
    <source>
        <dbReference type="SAM" id="SignalP"/>
    </source>
</evidence>
<evidence type="ECO:0000256" key="5">
    <source>
        <dbReference type="ARBA" id="ARBA00023077"/>
    </source>
</evidence>
<dbReference type="Pfam" id="PF07715">
    <property type="entry name" value="Plug"/>
    <property type="match status" value="1"/>
</dbReference>
<dbReference type="GO" id="GO:0009279">
    <property type="term" value="C:cell outer membrane"/>
    <property type="evidence" value="ECO:0007669"/>
    <property type="project" value="UniProtKB-SubCell"/>
</dbReference>
<keyword evidence="3 8" id="KW-1134">Transmembrane beta strand</keyword>
<dbReference type="NCBIfam" id="TIGR04057">
    <property type="entry name" value="SusC_RagA_signa"/>
    <property type="match status" value="1"/>
</dbReference>